<comment type="caution">
    <text evidence="2">The sequence shown here is derived from an EMBL/GenBank/DDBJ whole genome shotgun (WGS) entry which is preliminary data.</text>
</comment>
<dbReference type="AlphaFoldDB" id="A0A846WPJ6"/>
<dbReference type="Proteomes" id="UP000563898">
    <property type="component" value="Unassembled WGS sequence"/>
</dbReference>
<proteinExistence type="predicted"/>
<evidence type="ECO:0000259" key="1">
    <source>
        <dbReference type="Pfam" id="PF26504"/>
    </source>
</evidence>
<evidence type="ECO:0000313" key="3">
    <source>
        <dbReference type="Proteomes" id="UP000563898"/>
    </source>
</evidence>
<feature type="domain" description="DUF8168" evidence="1">
    <location>
        <begin position="105"/>
        <end position="208"/>
    </location>
</feature>
<name>A0A846WPJ6_9ACTN</name>
<sequence length="222" mass="24791">MEVFFYRSALNVRVTFEDDYDIGKGDADSDAIWLNPIWYQVEASVRSVLDSLGFVLAASLEVEMTTGRADEIAVVGSHTSLPAFARVKGERVEGELLGKYLAAVGQNANVRDALADMRMALRLSIDTAFYCYRGIECLRHEFLQPEDGDKTGPSWSRMHAALGTSKAGMDPLTKLATARRHGESLVLSHDDRIMWLRWTRDVIAKYIEDYLPNLRAVEAGQS</sequence>
<organism evidence="2 3">
    <name type="scientific">Gordonia polyisoprenivorans</name>
    <dbReference type="NCBI Taxonomy" id="84595"/>
    <lineage>
        <taxon>Bacteria</taxon>
        <taxon>Bacillati</taxon>
        <taxon>Actinomycetota</taxon>
        <taxon>Actinomycetes</taxon>
        <taxon>Mycobacteriales</taxon>
        <taxon>Gordoniaceae</taxon>
        <taxon>Gordonia</taxon>
    </lineage>
</organism>
<reference evidence="2 3" key="1">
    <citation type="submission" date="2020-04" db="EMBL/GenBank/DDBJ databases">
        <title>MicrobeNet Type strains.</title>
        <authorList>
            <person name="Nicholson A.C."/>
        </authorList>
    </citation>
    <scope>NUCLEOTIDE SEQUENCE [LARGE SCALE GENOMIC DNA]</scope>
    <source>
        <strain evidence="2 3">ATCC BAA-14</strain>
    </source>
</reference>
<dbReference type="Pfam" id="PF26504">
    <property type="entry name" value="DUF8168_C"/>
    <property type="match status" value="1"/>
</dbReference>
<protein>
    <recommendedName>
        <fullName evidence="1">DUF8168 domain-containing protein</fullName>
    </recommendedName>
</protein>
<gene>
    <name evidence="2" type="ORF">HGA05_11400</name>
</gene>
<evidence type="ECO:0000313" key="2">
    <source>
        <dbReference type="EMBL" id="NKY02181.1"/>
    </source>
</evidence>
<dbReference type="EMBL" id="JAAXPC010000006">
    <property type="protein sequence ID" value="NKY02181.1"/>
    <property type="molecule type" value="Genomic_DNA"/>
</dbReference>
<dbReference type="InterPro" id="IPR059012">
    <property type="entry name" value="DUF8168_C"/>
</dbReference>
<accession>A0A846WPJ6</accession>